<dbReference type="SUPFAM" id="SSF103473">
    <property type="entry name" value="MFS general substrate transporter"/>
    <property type="match status" value="1"/>
</dbReference>
<dbReference type="Gene3D" id="1.20.1250.20">
    <property type="entry name" value="MFS general substrate transporter like domains"/>
    <property type="match status" value="1"/>
</dbReference>
<feature type="transmembrane region" description="Helical" evidence="5">
    <location>
        <begin position="205"/>
        <end position="230"/>
    </location>
</feature>
<evidence type="ECO:0000256" key="3">
    <source>
        <dbReference type="ARBA" id="ARBA00022989"/>
    </source>
</evidence>
<evidence type="ECO:0000313" key="8">
    <source>
        <dbReference type="Proteomes" id="UP001385951"/>
    </source>
</evidence>
<dbReference type="AlphaFoldDB" id="A0AAW0GXD0"/>
<evidence type="ECO:0000256" key="5">
    <source>
        <dbReference type="SAM" id="Phobius"/>
    </source>
</evidence>
<organism evidence="7 8">
    <name type="scientific">Cerrena zonata</name>
    <dbReference type="NCBI Taxonomy" id="2478898"/>
    <lineage>
        <taxon>Eukaryota</taxon>
        <taxon>Fungi</taxon>
        <taxon>Dikarya</taxon>
        <taxon>Basidiomycota</taxon>
        <taxon>Agaricomycotina</taxon>
        <taxon>Agaricomycetes</taxon>
        <taxon>Polyporales</taxon>
        <taxon>Cerrenaceae</taxon>
        <taxon>Cerrena</taxon>
    </lineage>
</organism>
<comment type="caution">
    <text evidence="7">The sequence shown here is derived from an EMBL/GenBank/DDBJ whole genome shotgun (WGS) entry which is preliminary data.</text>
</comment>
<dbReference type="InterPro" id="IPR020846">
    <property type="entry name" value="MFS_dom"/>
</dbReference>
<dbReference type="PANTHER" id="PTHR23501">
    <property type="entry name" value="MAJOR FACILITATOR SUPERFAMILY"/>
    <property type="match status" value="1"/>
</dbReference>
<dbReference type="InterPro" id="IPR011701">
    <property type="entry name" value="MFS"/>
</dbReference>
<feature type="domain" description="Major facilitator superfamily (MFS) profile" evidence="6">
    <location>
        <begin position="1"/>
        <end position="499"/>
    </location>
</feature>
<dbReference type="PANTHER" id="PTHR23501:SF102">
    <property type="entry name" value="DRUG TRANSPORTER, PUTATIVE (AFU_ORTHOLOGUE AFUA_3G08530)-RELATED"/>
    <property type="match status" value="1"/>
</dbReference>
<keyword evidence="3 5" id="KW-1133">Transmembrane helix</keyword>
<dbReference type="Pfam" id="PF07690">
    <property type="entry name" value="MFS_1"/>
    <property type="match status" value="1"/>
</dbReference>
<dbReference type="InterPro" id="IPR036259">
    <property type="entry name" value="MFS_trans_sf"/>
</dbReference>
<reference evidence="7 8" key="1">
    <citation type="submission" date="2022-09" db="EMBL/GenBank/DDBJ databases">
        <authorList>
            <person name="Palmer J.M."/>
        </authorList>
    </citation>
    <scope>NUCLEOTIDE SEQUENCE [LARGE SCALE GENOMIC DNA]</scope>
    <source>
        <strain evidence="7 8">DSM 7382</strain>
    </source>
</reference>
<feature type="transmembrane region" description="Helical" evidence="5">
    <location>
        <begin position="275"/>
        <end position="297"/>
    </location>
</feature>
<dbReference type="PROSITE" id="PS50850">
    <property type="entry name" value="MFS"/>
    <property type="match status" value="1"/>
</dbReference>
<feature type="transmembrane region" description="Helical" evidence="5">
    <location>
        <begin position="74"/>
        <end position="93"/>
    </location>
</feature>
<protein>
    <recommendedName>
        <fullName evidence="6">Major facilitator superfamily (MFS) profile domain-containing protein</fullName>
    </recommendedName>
</protein>
<evidence type="ECO:0000256" key="4">
    <source>
        <dbReference type="ARBA" id="ARBA00023136"/>
    </source>
</evidence>
<feature type="transmembrane region" description="Helical" evidence="5">
    <location>
        <begin position="378"/>
        <end position="397"/>
    </location>
</feature>
<feature type="transmembrane region" description="Helical" evidence="5">
    <location>
        <begin position="99"/>
        <end position="120"/>
    </location>
</feature>
<gene>
    <name evidence="7" type="ORF">QCA50_001512</name>
</gene>
<feature type="transmembrane region" description="Helical" evidence="5">
    <location>
        <begin position="317"/>
        <end position="335"/>
    </location>
</feature>
<evidence type="ECO:0000313" key="7">
    <source>
        <dbReference type="EMBL" id="KAK7694329.1"/>
    </source>
</evidence>
<keyword evidence="8" id="KW-1185">Reference proteome</keyword>
<evidence type="ECO:0000256" key="1">
    <source>
        <dbReference type="ARBA" id="ARBA00004141"/>
    </source>
</evidence>
<feature type="transmembrane region" description="Helical" evidence="5">
    <location>
        <begin position="473"/>
        <end position="495"/>
    </location>
</feature>
<proteinExistence type="predicted"/>
<feature type="transmembrane region" description="Helical" evidence="5">
    <location>
        <begin position="132"/>
        <end position="153"/>
    </location>
</feature>
<name>A0AAW0GXD0_9APHY</name>
<keyword evidence="4 5" id="KW-0472">Membrane</keyword>
<dbReference type="GO" id="GO:0022857">
    <property type="term" value="F:transmembrane transporter activity"/>
    <property type="evidence" value="ECO:0007669"/>
    <property type="project" value="InterPro"/>
</dbReference>
<dbReference type="Gene3D" id="1.20.1720.10">
    <property type="entry name" value="Multidrug resistance protein D"/>
    <property type="match status" value="1"/>
</dbReference>
<feature type="transmembrane region" description="Helical" evidence="5">
    <location>
        <begin position="347"/>
        <end position="366"/>
    </location>
</feature>
<dbReference type="Proteomes" id="UP001385951">
    <property type="component" value="Unassembled WGS sequence"/>
</dbReference>
<sequence length="536" mass="58553">MDDHPYIPQRIFVDVTTALGSHRTIISTCLPTIAAQFNASQIEYTWVGVSYMLTQTAFQPLYGRLSDLIGRKPVLFGSMFIFVVGSILCGAANSMLWLVMARALAGVGGGGIVSLVWTITSEIVEFQSRAKWSQALSITWSCSAVAGPLLGGLFSGQHGLLSWRWAFYLNLPVCLIAFVVLWISLRGVDVDCSHDVSWNQFRQRFDFVGLLLFMTGSSSIIVGFSFASLFGWRSPVTLTLIVAGLIILAIGSSYELKTHRDALFPPSAFRDRTTIIILVINFLHQFVFNIGTFYLALYFQSVQDLSPIRAGLTMLPYSLGSSLASMPTAWFIGYWQRRTLDTSGQKMVITVGLAIAAVGFGLMVLLDEKSLEALQSVFPLIAGLGLGMLFHTPYQIFTRTLRPKEIASGTSAFFLVRFTGATVGLAVAGALFHSRLYHLLPGSVDSNTLDLEDVASFEPSDLRDDVISAVADAIQTIWIVCCPCLGAAFLTSFFMRNISSEPPSEEVTIDSDKTVCTLDTQQSGLALSLVKPEVQV</sequence>
<keyword evidence="2 5" id="KW-0812">Transmembrane</keyword>
<feature type="transmembrane region" description="Helical" evidence="5">
    <location>
        <begin position="409"/>
        <end position="432"/>
    </location>
</feature>
<comment type="subcellular location">
    <subcellularLocation>
        <location evidence="1">Membrane</location>
        <topology evidence="1">Multi-pass membrane protein</topology>
    </subcellularLocation>
</comment>
<feature type="transmembrane region" description="Helical" evidence="5">
    <location>
        <begin position="165"/>
        <end position="185"/>
    </location>
</feature>
<accession>A0AAW0GXD0</accession>
<evidence type="ECO:0000259" key="6">
    <source>
        <dbReference type="PROSITE" id="PS50850"/>
    </source>
</evidence>
<evidence type="ECO:0000256" key="2">
    <source>
        <dbReference type="ARBA" id="ARBA00022692"/>
    </source>
</evidence>
<feature type="transmembrane region" description="Helical" evidence="5">
    <location>
        <begin position="236"/>
        <end position="254"/>
    </location>
</feature>
<dbReference type="GO" id="GO:0005886">
    <property type="term" value="C:plasma membrane"/>
    <property type="evidence" value="ECO:0007669"/>
    <property type="project" value="TreeGrafter"/>
</dbReference>
<dbReference type="EMBL" id="JASBNA010000002">
    <property type="protein sequence ID" value="KAK7694329.1"/>
    <property type="molecule type" value="Genomic_DNA"/>
</dbReference>